<name>A0ABT0FPD4_9ACTN</name>
<proteinExistence type="predicted"/>
<dbReference type="RefSeq" id="WP_242371766.1">
    <property type="nucleotide sequence ID" value="NZ_JAKRKC020000001.1"/>
</dbReference>
<protein>
    <submittedName>
        <fullName evidence="1">Uncharacterized protein</fullName>
    </submittedName>
</protein>
<dbReference type="Proteomes" id="UP001317259">
    <property type="component" value="Unassembled WGS sequence"/>
</dbReference>
<dbReference type="EMBL" id="JAKRKC020000001">
    <property type="protein sequence ID" value="MCK2213763.1"/>
    <property type="molecule type" value="Genomic_DNA"/>
</dbReference>
<comment type="caution">
    <text evidence="1">The sequence shown here is derived from an EMBL/GenBank/DDBJ whole genome shotgun (WGS) entry which is preliminary data.</text>
</comment>
<reference evidence="1 2" key="1">
    <citation type="submission" date="2022-04" db="EMBL/GenBank/DDBJ databases">
        <title>Genome draft of Actinomadura sp. ATCC 31491.</title>
        <authorList>
            <person name="Shi X."/>
            <person name="Du Y."/>
        </authorList>
    </citation>
    <scope>NUCLEOTIDE SEQUENCE [LARGE SCALE GENOMIC DNA]</scope>
    <source>
        <strain evidence="1 2">ATCC 31491</strain>
    </source>
</reference>
<accession>A0ABT0FPD4</accession>
<evidence type="ECO:0000313" key="2">
    <source>
        <dbReference type="Proteomes" id="UP001317259"/>
    </source>
</evidence>
<keyword evidence="2" id="KW-1185">Reference proteome</keyword>
<evidence type="ECO:0000313" key="1">
    <source>
        <dbReference type="EMBL" id="MCK2213763.1"/>
    </source>
</evidence>
<gene>
    <name evidence="1" type="ORF">MF672_008175</name>
</gene>
<organism evidence="1 2">
    <name type="scientific">Actinomadura luzonensis</name>
    <dbReference type="NCBI Taxonomy" id="2805427"/>
    <lineage>
        <taxon>Bacteria</taxon>
        <taxon>Bacillati</taxon>
        <taxon>Actinomycetota</taxon>
        <taxon>Actinomycetes</taxon>
        <taxon>Streptosporangiales</taxon>
        <taxon>Thermomonosporaceae</taxon>
        <taxon>Actinomadura</taxon>
    </lineage>
</organism>
<sequence length="375" mass="40557">MTRYAIDRARGALVAQWSIGIGETATTVADLPPALPRHELLRLSAGLTRLSHACWRCYTHPADVADHQGPGSLGWHRQQERDAFGTVLRLLTTAGRSVPPPAGTRVQEAAHTVGRALHVLGSPALTARITGDVAAELDAVERAELGDLSERAAQAVALSREDASPSQVSQADRLLRRHPFGCDALFTRLDPTAAAIAAAHWLHAAVVVTADLTRIHPAQIVAAADQHAKPLAFESLTEVVGVLGRGGRPRQVVMSLIRNALHVGEGHLRGIIDARHRINAAERLIGTVHAEHPELGIGADTVPLPLTPLDPGRPAPDLLENLLHGIQSCWRLYERYVALHQPRGGTVEGVRRQRLRRAFLIAVREEAGLRRDQLL</sequence>